<dbReference type="SUPFAM" id="SSF88659">
    <property type="entry name" value="Sigma3 and sigma4 domains of RNA polymerase sigma factors"/>
    <property type="match status" value="1"/>
</dbReference>
<evidence type="ECO:0000256" key="4">
    <source>
        <dbReference type="ARBA" id="ARBA00023163"/>
    </source>
</evidence>
<keyword evidence="8" id="KW-1185">Reference proteome</keyword>
<dbReference type="Gene3D" id="1.10.10.10">
    <property type="entry name" value="Winged helix-like DNA-binding domain superfamily/Winged helix DNA-binding domain"/>
    <property type="match status" value="1"/>
</dbReference>
<protein>
    <submittedName>
        <fullName evidence="7">RNA polymerase sigma-70 factor, ECF subfamily</fullName>
    </submittedName>
</protein>
<dbReference type="InterPro" id="IPR013324">
    <property type="entry name" value="RNA_pol_sigma_r3/r4-like"/>
</dbReference>
<dbReference type="STRING" id="76595.SAMN05660313_00685"/>
<dbReference type="Pfam" id="PF04542">
    <property type="entry name" value="Sigma70_r2"/>
    <property type="match status" value="1"/>
</dbReference>
<dbReference type="SUPFAM" id="SSF88946">
    <property type="entry name" value="Sigma2 domain of RNA polymerase sigma factors"/>
    <property type="match status" value="1"/>
</dbReference>
<name>A0A1K1MKW3_9FLAO</name>
<feature type="domain" description="RNA polymerase sigma-70 region 2" evidence="5">
    <location>
        <begin position="12"/>
        <end position="80"/>
    </location>
</feature>
<dbReference type="InterPro" id="IPR013249">
    <property type="entry name" value="RNA_pol_sigma70_r4_t2"/>
</dbReference>
<reference evidence="8" key="1">
    <citation type="submission" date="2016-11" db="EMBL/GenBank/DDBJ databases">
        <authorList>
            <person name="Varghese N."/>
            <person name="Submissions S."/>
        </authorList>
    </citation>
    <scope>NUCLEOTIDE SEQUENCE [LARGE SCALE GENOMIC DNA]</scope>
    <source>
        <strain evidence="8">DSM 24786</strain>
    </source>
</reference>
<feature type="domain" description="RNA polymerase sigma factor 70 region 4 type 2" evidence="6">
    <location>
        <begin position="109"/>
        <end position="158"/>
    </location>
</feature>
<evidence type="ECO:0000256" key="2">
    <source>
        <dbReference type="ARBA" id="ARBA00023015"/>
    </source>
</evidence>
<sequence length="168" mass="19629">MKNNKNEPFETIYRQHHPMVLQMCLGFVKGDKDTANDLSQEIFISVWNNLDKFRGTSSYKTWIYRITVNTCLQYVKKDKKEKTVTTVDLENKAATIETESTKNNNVSDLYKAIGELKKIDRLIIMMVLENQDYDSISEVIGIKAINVRVKIHRIKKRLETILKNNKNE</sequence>
<evidence type="ECO:0000259" key="5">
    <source>
        <dbReference type="Pfam" id="PF04542"/>
    </source>
</evidence>
<keyword evidence="3" id="KW-0731">Sigma factor</keyword>
<evidence type="ECO:0000313" key="7">
    <source>
        <dbReference type="EMBL" id="SFW23721.1"/>
    </source>
</evidence>
<dbReference type="EMBL" id="FPIY01000001">
    <property type="protein sequence ID" value="SFW23721.1"/>
    <property type="molecule type" value="Genomic_DNA"/>
</dbReference>
<dbReference type="InterPro" id="IPR013325">
    <property type="entry name" value="RNA_pol_sigma_r2"/>
</dbReference>
<dbReference type="GO" id="GO:0016987">
    <property type="term" value="F:sigma factor activity"/>
    <property type="evidence" value="ECO:0007669"/>
    <property type="project" value="UniProtKB-KW"/>
</dbReference>
<evidence type="ECO:0000259" key="6">
    <source>
        <dbReference type="Pfam" id="PF08281"/>
    </source>
</evidence>
<evidence type="ECO:0000313" key="8">
    <source>
        <dbReference type="Proteomes" id="UP000183257"/>
    </source>
</evidence>
<dbReference type="PANTHER" id="PTHR43133">
    <property type="entry name" value="RNA POLYMERASE ECF-TYPE SIGMA FACTO"/>
    <property type="match status" value="1"/>
</dbReference>
<dbReference type="GO" id="GO:0003677">
    <property type="term" value="F:DNA binding"/>
    <property type="evidence" value="ECO:0007669"/>
    <property type="project" value="InterPro"/>
</dbReference>
<gene>
    <name evidence="7" type="ORF">SAMN05660313_00685</name>
</gene>
<keyword evidence="4" id="KW-0804">Transcription</keyword>
<dbReference type="InterPro" id="IPR036388">
    <property type="entry name" value="WH-like_DNA-bd_sf"/>
</dbReference>
<evidence type="ECO:0000256" key="3">
    <source>
        <dbReference type="ARBA" id="ARBA00023082"/>
    </source>
</evidence>
<dbReference type="PANTHER" id="PTHR43133:SF45">
    <property type="entry name" value="RNA POLYMERASE ECF-TYPE SIGMA FACTOR"/>
    <property type="match status" value="1"/>
</dbReference>
<accession>A0A1K1MKW3</accession>
<dbReference type="Pfam" id="PF08281">
    <property type="entry name" value="Sigma70_r4_2"/>
    <property type="match status" value="1"/>
</dbReference>
<dbReference type="AlphaFoldDB" id="A0A1K1MKW3"/>
<dbReference type="InterPro" id="IPR014284">
    <property type="entry name" value="RNA_pol_sigma-70_dom"/>
</dbReference>
<proteinExistence type="inferred from homology"/>
<organism evidence="7 8">
    <name type="scientific">Cellulophaga fucicola</name>
    <dbReference type="NCBI Taxonomy" id="76595"/>
    <lineage>
        <taxon>Bacteria</taxon>
        <taxon>Pseudomonadati</taxon>
        <taxon>Bacteroidota</taxon>
        <taxon>Flavobacteriia</taxon>
        <taxon>Flavobacteriales</taxon>
        <taxon>Flavobacteriaceae</taxon>
        <taxon>Cellulophaga</taxon>
    </lineage>
</organism>
<dbReference type="Proteomes" id="UP000183257">
    <property type="component" value="Unassembled WGS sequence"/>
</dbReference>
<comment type="similarity">
    <text evidence="1">Belongs to the sigma-70 factor family. ECF subfamily.</text>
</comment>
<dbReference type="InterPro" id="IPR007627">
    <property type="entry name" value="RNA_pol_sigma70_r2"/>
</dbReference>
<keyword evidence="2" id="KW-0805">Transcription regulation</keyword>
<dbReference type="RefSeq" id="WP_072302347.1">
    <property type="nucleotide sequence ID" value="NZ_FPIY01000001.1"/>
</dbReference>
<evidence type="ECO:0000256" key="1">
    <source>
        <dbReference type="ARBA" id="ARBA00010641"/>
    </source>
</evidence>
<dbReference type="InterPro" id="IPR039425">
    <property type="entry name" value="RNA_pol_sigma-70-like"/>
</dbReference>
<dbReference type="Gene3D" id="1.10.1740.10">
    <property type="match status" value="1"/>
</dbReference>
<dbReference type="NCBIfam" id="TIGR02937">
    <property type="entry name" value="sigma70-ECF"/>
    <property type="match status" value="1"/>
</dbReference>
<dbReference type="OrthoDB" id="9780326at2"/>
<dbReference type="GO" id="GO:0006352">
    <property type="term" value="P:DNA-templated transcription initiation"/>
    <property type="evidence" value="ECO:0007669"/>
    <property type="project" value="InterPro"/>
</dbReference>